<organism evidence="2 3">
    <name type="scientific">Apophysomyces ossiformis</name>
    <dbReference type="NCBI Taxonomy" id="679940"/>
    <lineage>
        <taxon>Eukaryota</taxon>
        <taxon>Fungi</taxon>
        <taxon>Fungi incertae sedis</taxon>
        <taxon>Mucoromycota</taxon>
        <taxon>Mucoromycotina</taxon>
        <taxon>Mucoromycetes</taxon>
        <taxon>Mucorales</taxon>
        <taxon>Mucorineae</taxon>
        <taxon>Mucoraceae</taxon>
        <taxon>Apophysomyces</taxon>
    </lineage>
</organism>
<dbReference type="AlphaFoldDB" id="A0A8H7BH51"/>
<dbReference type="GO" id="GO:0000775">
    <property type="term" value="C:chromosome, centromeric region"/>
    <property type="evidence" value="ECO:0007669"/>
    <property type="project" value="InterPro"/>
</dbReference>
<sequence>MSTASSESDYVPDYHTSNARFQRKLLEAQQSAEERQIEDDLDLLDVRELPDSEEQLEEEREALLAEVQEVEQEVASLRQQLAHRKARRLREATISNMTPEERAKAVEEEEQMQEEDDVDNLDVILETGIKKNISDYLLYVGGVPLPKNAADMSGSDMITPHAELRAKVKNDPEVQRQSEFTHIQFTQTENRLVRDDVHTGETRECELTGTCYELPFHLAFEVTGPNYTVSNLTFELSIVMQLETAPVLQQIKDECDLLAFFRLLVHYARLVDQRKSVFEELKDWAERNHLQVEAIADDRLRFEKEDDAGPSLILSWTTMAQPSEKEDVGVNICERVLPDIQIQLDSCK</sequence>
<dbReference type="Pfam" id="PF13096">
    <property type="entry name" value="CENP-P"/>
    <property type="match status" value="1"/>
</dbReference>
<comment type="caution">
    <text evidence="2">The sequence shown here is derived from an EMBL/GenBank/DDBJ whole genome shotgun (WGS) entry which is preliminary data.</text>
</comment>
<gene>
    <name evidence="2" type="ORF">EC973_003520</name>
</gene>
<evidence type="ECO:0000256" key="1">
    <source>
        <dbReference type="SAM" id="MobiDB-lite"/>
    </source>
</evidence>
<dbReference type="OrthoDB" id="5976950at2759"/>
<protein>
    <submittedName>
        <fullName evidence="2">Uncharacterized protein</fullName>
    </submittedName>
</protein>
<evidence type="ECO:0000313" key="3">
    <source>
        <dbReference type="Proteomes" id="UP000605846"/>
    </source>
</evidence>
<feature type="region of interest" description="Disordered" evidence="1">
    <location>
        <begin position="30"/>
        <end position="55"/>
    </location>
</feature>
<accession>A0A8H7BH51</accession>
<keyword evidence="3" id="KW-1185">Reference proteome</keyword>
<proteinExistence type="predicted"/>
<reference evidence="2" key="1">
    <citation type="submission" date="2020-01" db="EMBL/GenBank/DDBJ databases">
        <title>Genome Sequencing of Three Apophysomyces-Like Fungal Strains Confirms a Novel Fungal Genus in the Mucoromycota with divergent Burkholderia-like Endosymbiotic Bacteria.</title>
        <authorList>
            <person name="Stajich J.E."/>
            <person name="Macias A.M."/>
            <person name="Carter-House D."/>
            <person name="Lovett B."/>
            <person name="Kasson L.R."/>
            <person name="Berry K."/>
            <person name="Grigoriev I."/>
            <person name="Chang Y."/>
            <person name="Spatafora J."/>
            <person name="Kasson M.T."/>
        </authorList>
    </citation>
    <scope>NUCLEOTIDE SEQUENCE</scope>
    <source>
        <strain evidence="2">NRRL A-21654</strain>
    </source>
</reference>
<name>A0A8H7BH51_9FUNG</name>
<evidence type="ECO:0000313" key="2">
    <source>
        <dbReference type="EMBL" id="KAF7722239.1"/>
    </source>
</evidence>
<dbReference type="GO" id="GO:0034080">
    <property type="term" value="P:CENP-A containing chromatin assembly"/>
    <property type="evidence" value="ECO:0007669"/>
    <property type="project" value="InterPro"/>
</dbReference>
<dbReference type="InterPro" id="IPR027801">
    <property type="entry name" value="CENP-P"/>
</dbReference>
<dbReference type="Proteomes" id="UP000605846">
    <property type="component" value="Unassembled WGS sequence"/>
</dbReference>
<dbReference type="EMBL" id="JABAYA010000206">
    <property type="protein sequence ID" value="KAF7722239.1"/>
    <property type="molecule type" value="Genomic_DNA"/>
</dbReference>